<feature type="transmembrane region" description="Helical" evidence="2">
    <location>
        <begin position="234"/>
        <end position="261"/>
    </location>
</feature>
<proteinExistence type="predicted"/>
<evidence type="ECO:0000256" key="2">
    <source>
        <dbReference type="SAM" id="Phobius"/>
    </source>
</evidence>
<feature type="transmembrane region" description="Helical" evidence="2">
    <location>
        <begin position="332"/>
        <end position="354"/>
    </location>
</feature>
<protein>
    <submittedName>
        <fullName evidence="3">Uncharacterized protein</fullName>
    </submittedName>
</protein>
<feature type="compositionally biased region" description="Polar residues" evidence="1">
    <location>
        <begin position="167"/>
        <end position="183"/>
    </location>
</feature>
<organism evidence="3 4">
    <name type="scientific">Orchesella dallaii</name>
    <dbReference type="NCBI Taxonomy" id="48710"/>
    <lineage>
        <taxon>Eukaryota</taxon>
        <taxon>Metazoa</taxon>
        <taxon>Ecdysozoa</taxon>
        <taxon>Arthropoda</taxon>
        <taxon>Hexapoda</taxon>
        <taxon>Collembola</taxon>
        <taxon>Entomobryomorpha</taxon>
        <taxon>Entomobryoidea</taxon>
        <taxon>Orchesellidae</taxon>
        <taxon>Orchesellinae</taxon>
        <taxon>Orchesella</taxon>
    </lineage>
</organism>
<reference evidence="3 4" key="1">
    <citation type="submission" date="2024-08" db="EMBL/GenBank/DDBJ databases">
        <authorList>
            <person name="Cucini C."/>
            <person name="Frati F."/>
        </authorList>
    </citation>
    <scope>NUCLEOTIDE SEQUENCE [LARGE SCALE GENOMIC DNA]</scope>
</reference>
<sequence>MFLFSKTKALESNREHLTHDEAMTELVTNVRGMVENQQHLHTQMNLLKDGQIKHDQKMKNLKFRLKDMTVKMQNSRAITLPPPNMQVESPVNSRIDSPYESDAEGQPATQKEDLENPMNAHIPEPSAPRAPAENTDALPPPKNAYPNGKQQGNRSSQQPHESSSQHANQGEKTSPPENKQPSAEGNKPKSNAGHIHGNGICVPFLEIDAGYFVFQDILPDAYYRSRSTIFLLYIVRNVSLFAVIAEATRILVAVLLTSIVFGESLQNYLQFLISGSLDFRKFPRQYKCFMVATHVFDREMNIILVFDLSIPFWVIVLLFYLVVKATTGVPMVMYVVIVILWVVFVSGAMIWISLITGVCEISKTAVKTCRLNVRYWYEIHLRGYGHRGKILELEANSLQVYCMKYGGFAVIDRQFFITFLSNLVDQIFTTLMIF</sequence>
<keyword evidence="2" id="KW-1133">Transmembrane helix</keyword>
<feature type="compositionally biased region" description="Low complexity" evidence="1">
    <location>
        <begin position="155"/>
        <end position="166"/>
    </location>
</feature>
<feature type="compositionally biased region" description="Polar residues" evidence="1">
    <location>
        <begin position="86"/>
        <end position="95"/>
    </location>
</feature>
<comment type="caution">
    <text evidence="3">The sequence shown here is derived from an EMBL/GenBank/DDBJ whole genome shotgun (WGS) entry which is preliminary data.</text>
</comment>
<gene>
    <name evidence="3" type="ORF">ODALV1_LOCUS24505</name>
</gene>
<evidence type="ECO:0000256" key="1">
    <source>
        <dbReference type="SAM" id="MobiDB-lite"/>
    </source>
</evidence>
<keyword evidence="2" id="KW-0472">Membrane</keyword>
<evidence type="ECO:0000313" key="4">
    <source>
        <dbReference type="Proteomes" id="UP001642540"/>
    </source>
</evidence>
<keyword evidence="4" id="KW-1185">Reference proteome</keyword>
<dbReference type="Proteomes" id="UP001642540">
    <property type="component" value="Unassembled WGS sequence"/>
</dbReference>
<name>A0ABP1RPE9_9HEXA</name>
<feature type="region of interest" description="Disordered" evidence="1">
    <location>
        <begin position="75"/>
        <end position="192"/>
    </location>
</feature>
<evidence type="ECO:0000313" key="3">
    <source>
        <dbReference type="EMBL" id="CAL8132171.1"/>
    </source>
</evidence>
<keyword evidence="2" id="KW-0812">Transmembrane</keyword>
<accession>A0ABP1RPE9</accession>
<dbReference type="EMBL" id="CAXLJM020000092">
    <property type="protein sequence ID" value="CAL8132171.1"/>
    <property type="molecule type" value="Genomic_DNA"/>
</dbReference>
<feature type="transmembrane region" description="Helical" evidence="2">
    <location>
        <begin position="302"/>
        <end position="323"/>
    </location>
</feature>